<proteinExistence type="predicted"/>
<accession>A0A939JWB3</accession>
<reference evidence="1 2" key="1">
    <citation type="submission" date="2021-03" db="EMBL/GenBank/DDBJ databases">
        <title>Fibrella sp. HMF5036 genome sequencing and assembly.</title>
        <authorList>
            <person name="Kang H."/>
            <person name="Kim H."/>
            <person name="Bae S."/>
            <person name="Joh K."/>
        </authorList>
    </citation>
    <scope>NUCLEOTIDE SEQUENCE [LARGE SCALE GENOMIC DNA]</scope>
    <source>
        <strain evidence="1 2">HMF5036</strain>
    </source>
</reference>
<organism evidence="1 2">
    <name type="scientific">Fibrella aquatilis</name>
    <dbReference type="NCBI Taxonomy" id="2817059"/>
    <lineage>
        <taxon>Bacteria</taxon>
        <taxon>Pseudomonadati</taxon>
        <taxon>Bacteroidota</taxon>
        <taxon>Cytophagia</taxon>
        <taxon>Cytophagales</taxon>
        <taxon>Spirosomataceae</taxon>
        <taxon>Fibrella</taxon>
    </lineage>
</organism>
<dbReference type="CDD" id="cd20745">
    <property type="entry name" value="FIX_RhsA_AHH_HNH-like"/>
    <property type="match status" value="1"/>
</dbReference>
<evidence type="ECO:0000313" key="1">
    <source>
        <dbReference type="EMBL" id="MBO0931732.1"/>
    </source>
</evidence>
<sequence>MLMTIVISPQRVAVGAVVHDNNWPVESHGAGITHTPPTLPKEPSALSEGLHSVLDVVGMIPVVGELADGANALMYAAEGNYAEAAIAAAAMIPVVGNLATGAKFMRKGSKALKAFLKNAGSLTKTDILQHVQKNVPSLKLKGKSPDGRFFEFVDSRGTTRLKIHPPDKVTPYDHIHIYNRRGQPLDANLQIGDAKSADVHIKINP</sequence>
<comment type="caution">
    <text evidence="1">The sequence shown here is derived from an EMBL/GenBank/DDBJ whole genome shotgun (WGS) entry which is preliminary data.</text>
</comment>
<dbReference type="EMBL" id="JAFMYU010000008">
    <property type="protein sequence ID" value="MBO0931732.1"/>
    <property type="molecule type" value="Genomic_DNA"/>
</dbReference>
<name>A0A939JWB3_9BACT</name>
<dbReference type="Proteomes" id="UP000664795">
    <property type="component" value="Unassembled WGS sequence"/>
</dbReference>
<evidence type="ECO:0000313" key="2">
    <source>
        <dbReference type="Proteomes" id="UP000664795"/>
    </source>
</evidence>
<gene>
    <name evidence="1" type="ORF">J2I48_12050</name>
</gene>
<protein>
    <submittedName>
        <fullName evidence="1">Uncharacterized protein</fullName>
    </submittedName>
</protein>
<dbReference type="RefSeq" id="WP_207335697.1">
    <property type="nucleotide sequence ID" value="NZ_JAFMYU010000008.1"/>
</dbReference>
<keyword evidence="2" id="KW-1185">Reference proteome</keyword>
<dbReference type="AlphaFoldDB" id="A0A939JWB3"/>